<dbReference type="Proteomes" id="UP001597343">
    <property type="component" value="Unassembled WGS sequence"/>
</dbReference>
<sequence length="648" mass="73491">MAEGGLAMGKLYRPTWRQVKKLAYANRDLLFFNGFLLFKITVVHLEIGVGIGSPLRWLASLALLFVLSGLVVLLPRAGRFVSLLLLDLLLTVLLLADLFFYRNYDRILPISMLHEAGQLGDVLDSLLSIFSLRDLLLFGDFLFLIPFLLMAGKERLVVSARWPWERRRLSRAILVGSAALLLVQGTVLALRFGKGAFQELYTNEALLRNMGILNYHAVDLFNYLRDPNTEKVTEAEVNLLKTWMDLHRKQQQQELFAAAKGKNLIIVQMEALQGFLIGRTVNGQEVTPNLNRLVNESLYFDNYFAQVGVGNTSDAEFMTFNSLYPLEGSAVYSLKADNHYRSLPTLLKEQGYSSYVFHSYKQDFYNRANMYKAEGFDKFFSQNYFSQEDIIGWGPSDQVVYRQALDVIKRSSQPFLSFFITLSGHHTYKLPDAKKELVIPPHAYSELFTDYLHAQHYADRALGELIAKLKELGIMNNSLFVVYGDHFANGLDKKEIGRFMGTDREIDNYLYHEQKRVPLWLRLPSGSPAGVRHVSGGQMDLLPTLANLLGLEKEKMFYFGQDLLNVGAGDGFSAFRFYTQAGTYVTDRLFYIASQDGIFEHGACHDRSAGGALLPVQTCQPGWKRAKWEFQMSDLILRSDALPQIAGE</sequence>
<feature type="transmembrane region" description="Helical" evidence="9">
    <location>
        <begin position="135"/>
        <end position="152"/>
    </location>
</feature>
<accession>A0ABW5A372</accession>
<dbReference type="PANTHER" id="PTHR47371:SF3">
    <property type="entry name" value="PHOSPHOGLYCEROL TRANSFERASE I"/>
    <property type="match status" value="1"/>
</dbReference>
<comment type="caution">
    <text evidence="11">The sequence shown here is derived from an EMBL/GenBank/DDBJ whole genome shotgun (WGS) entry which is preliminary data.</text>
</comment>
<dbReference type="SUPFAM" id="SSF53649">
    <property type="entry name" value="Alkaline phosphatase-like"/>
    <property type="match status" value="1"/>
</dbReference>
<dbReference type="InterPro" id="IPR012160">
    <property type="entry name" value="LtaS-like"/>
</dbReference>
<dbReference type="CDD" id="cd16015">
    <property type="entry name" value="LTA_synthase"/>
    <property type="match status" value="1"/>
</dbReference>
<dbReference type="PIRSF" id="PIRSF005091">
    <property type="entry name" value="Mmb_sulf_HI1246"/>
    <property type="match status" value="1"/>
</dbReference>
<evidence type="ECO:0000256" key="3">
    <source>
        <dbReference type="ARBA" id="ARBA00009983"/>
    </source>
</evidence>
<evidence type="ECO:0000313" key="11">
    <source>
        <dbReference type="EMBL" id="MFD2171935.1"/>
    </source>
</evidence>
<comment type="similarity">
    <text evidence="3 8">Belongs to the LTA synthase family.</text>
</comment>
<keyword evidence="7 8" id="KW-0472">Membrane</keyword>
<protein>
    <submittedName>
        <fullName evidence="11">LTA synthase family protein</fullName>
        <ecNumber evidence="11">2.7.8.-</ecNumber>
    </submittedName>
</protein>
<feature type="domain" description="Sulfatase N-terminal" evidence="10">
    <location>
        <begin position="262"/>
        <end position="550"/>
    </location>
</feature>
<dbReference type="PANTHER" id="PTHR47371">
    <property type="entry name" value="LIPOTEICHOIC ACID SYNTHASE"/>
    <property type="match status" value="1"/>
</dbReference>
<evidence type="ECO:0000256" key="8">
    <source>
        <dbReference type="PIRNR" id="PIRNR005091"/>
    </source>
</evidence>
<dbReference type="EMBL" id="JBHUIO010000011">
    <property type="protein sequence ID" value="MFD2171935.1"/>
    <property type="molecule type" value="Genomic_DNA"/>
</dbReference>
<reference evidence="12" key="1">
    <citation type="journal article" date="2019" name="Int. J. Syst. Evol. Microbiol.">
        <title>The Global Catalogue of Microorganisms (GCM) 10K type strain sequencing project: providing services to taxonomists for standard genome sequencing and annotation.</title>
        <authorList>
            <consortium name="The Broad Institute Genomics Platform"/>
            <consortium name="The Broad Institute Genome Sequencing Center for Infectious Disease"/>
            <person name="Wu L."/>
            <person name="Ma J."/>
        </authorList>
    </citation>
    <scope>NUCLEOTIDE SEQUENCE [LARGE SCALE GENOMIC DNA]</scope>
    <source>
        <strain evidence="12">CGMCC 1.13574</strain>
    </source>
</reference>
<evidence type="ECO:0000256" key="6">
    <source>
        <dbReference type="ARBA" id="ARBA00022989"/>
    </source>
</evidence>
<proteinExistence type="inferred from homology"/>
<feature type="transmembrane region" description="Helical" evidence="9">
    <location>
        <begin position="81"/>
        <end position="101"/>
    </location>
</feature>
<dbReference type="GO" id="GO:0016740">
    <property type="term" value="F:transferase activity"/>
    <property type="evidence" value="ECO:0007669"/>
    <property type="project" value="UniProtKB-KW"/>
</dbReference>
<dbReference type="Pfam" id="PF00884">
    <property type="entry name" value="Sulfatase"/>
    <property type="match status" value="1"/>
</dbReference>
<keyword evidence="5 9" id="KW-0812">Transmembrane</keyword>
<keyword evidence="6 9" id="KW-1133">Transmembrane helix</keyword>
<dbReference type="EC" id="2.7.8.-" evidence="11"/>
<evidence type="ECO:0000256" key="7">
    <source>
        <dbReference type="ARBA" id="ARBA00023136"/>
    </source>
</evidence>
<keyword evidence="4 8" id="KW-1003">Cell membrane</keyword>
<evidence type="ECO:0000259" key="10">
    <source>
        <dbReference type="Pfam" id="PF00884"/>
    </source>
</evidence>
<dbReference type="InterPro" id="IPR000917">
    <property type="entry name" value="Sulfatase_N"/>
</dbReference>
<evidence type="ECO:0000313" key="12">
    <source>
        <dbReference type="Proteomes" id="UP001597343"/>
    </source>
</evidence>
<feature type="transmembrane region" description="Helical" evidence="9">
    <location>
        <begin position="172"/>
        <end position="193"/>
    </location>
</feature>
<feature type="transmembrane region" description="Helical" evidence="9">
    <location>
        <begin position="57"/>
        <end position="74"/>
    </location>
</feature>
<organism evidence="11 12">
    <name type="scientific">Tumebacillus lipolyticus</name>
    <dbReference type="NCBI Taxonomy" id="1280370"/>
    <lineage>
        <taxon>Bacteria</taxon>
        <taxon>Bacillati</taxon>
        <taxon>Bacillota</taxon>
        <taxon>Bacilli</taxon>
        <taxon>Bacillales</taxon>
        <taxon>Alicyclobacillaceae</taxon>
        <taxon>Tumebacillus</taxon>
    </lineage>
</organism>
<dbReference type="InterPro" id="IPR050448">
    <property type="entry name" value="OpgB/LTA_synthase_biosynth"/>
</dbReference>
<dbReference type="InterPro" id="IPR017850">
    <property type="entry name" value="Alkaline_phosphatase_core_sf"/>
</dbReference>
<evidence type="ECO:0000256" key="5">
    <source>
        <dbReference type="ARBA" id="ARBA00022692"/>
    </source>
</evidence>
<keyword evidence="11" id="KW-0808">Transferase</keyword>
<dbReference type="Gene3D" id="3.40.720.10">
    <property type="entry name" value="Alkaline Phosphatase, subunit A"/>
    <property type="match status" value="1"/>
</dbReference>
<evidence type="ECO:0000256" key="9">
    <source>
        <dbReference type="SAM" id="Phobius"/>
    </source>
</evidence>
<comment type="pathway">
    <text evidence="2">Cell wall biogenesis; lipoteichoic acid biosynthesis.</text>
</comment>
<gene>
    <name evidence="11" type="ORF">ACFSOY_18385</name>
</gene>
<dbReference type="RefSeq" id="WP_386049167.1">
    <property type="nucleotide sequence ID" value="NZ_JBHUIO010000011.1"/>
</dbReference>
<keyword evidence="12" id="KW-1185">Reference proteome</keyword>
<feature type="transmembrane region" description="Helical" evidence="9">
    <location>
        <begin position="30"/>
        <end position="51"/>
    </location>
</feature>
<name>A0ABW5A372_9BACL</name>
<evidence type="ECO:0000256" key="2">
    <source>
        <dbReference type="ARBA" id="ARBA00004936"/>
    </source>
</evidence>
<evidence type="ECO:0000256" key="1">
    <source>
        <dbReference type="ARBA" id="ARBA00004651"/>
    </source>
</evidence>
<dbReference type="Gene3D" id="3.30.1120.170">
    <property type="match status" value="1"/>
</dbReference>
<evidence type="ECO:0000256" key="4">
    <source>
        <dbReference type="ARBA" id="ARBA00022475"/>
    </source>
</evidence>
<comment type="subcellular location">
    <subcellularLocation>
        <location evidence="1">Cell membrane</location>
        <topology evidence="1">Multi-pass membrane protein</topology>
    </subcellularLocation>
</comment>